<evidence type="ECO:0000256" key="1">
    <source>
        <dbReference type="ARBA" id="ARBA00022801"/>
    </source>
</evidence>
<dbReference type="Gene3D" id="3.40.50.1110">
    <property type="entry name" value="SGNH hydrolase"/>
    <property type="match status" value="1"/>
</dbReference>
<keyword evidence="7" id="KW-1185">Reference proteome</keyword>
<dbReference type="Pfam" id="PF13472">
    <property type="entry name" value="Lipase_GDSL_2"/>
    <property type="match status" value="1"/>
</dbReference>
<dbReference type="PANTHER" id="PTHR37834:SF2">
    <property type="entry name" value="ESTERASE, SGNH HYDROLASE-TYPE"/>
    <property type="match status" value="1"/>
</dbReference>
<dbReference type="SMART" id="SM00637">
    <property type="entry name" value="CBD_II"/>
    <property type="match status" value="1"/>
</dbReference>
<feature type="domain" description="CBM2" evidence="5">
    <location>
        <begin position="358"/>
        <end position="466"/>
    </location>
</feature>
<keyword evidence="4" id="KW-0732">Signal</keyword>
<dbReference type="PANTHER" id="PTHR37834">
    <property type="entry name" value="GDSL-LIKE LIPASE/ACYLHYDROLASE DOMAIN PROTEIN (AFU_ORTHOLOGUE AFUA_2G00620)"/>
    <property type="match status" value="1"/>
</dbReference>
<reference evidence="6 7" key="1">
    <citation type="submission" date="2023-05" db="EMBL/GenBank/DDBJ databases">
        <title>Actinoplanes sp. NEAU-A12 genome sequencing.</title>
        <authorList>
            <person name="Wang Z.-S."/>
        </authorList>
    </citation>
    <scope>NUCLEOTIDE SEQUENCE [LARGE SCALE GENOMIC DNA]</scope>
    <source>
        <strain evidence="6 7">NEAU-A12</strain>
    </source>
</reference>
<protein>
    <submittedName>
        <fullName evidence="6">Cellulose binding domain-containing protein</fullName>
    </submittedName>
</protein>
<dbReference type="SUPFAM" id="SSF52266">
    <property type="entry name" value="SGNH hydrolase"/>
    <property type="match status" value="1"/>
</dbReference>
<proteinExistence type="predicted"/>
<keyword evidence="3" id="KW-0624">Polysaccharide degradation</keyword>
<dbReference type="InterPro" id="IPR040794">
    <property type="entry name" value="CE2_N"/>
</dbReference>
<dbReference type="RefSeq" id="WP_282758783.1">
    <property type="nucleotide sequence ID" value="NZ_JASCTH010000005.1"/>
</dbReference>
<evidence type="ECO:0000256" key="2">
    <source>
        <dbReference type="ARBA" id="ARBA00023295"/>
    </source>
</evidence>
<gene>
    <name evidence="6" type="ORF">QLQ12_09755</name>
</gene>
<dbReference type="InterPro" id="IPR013830">
    <property type="entry name" value="SGNH_hydro"/>
</dbReference>
<dbReference type="Pfam" id="PF00553">
    <property type="entry name" value="CBM_2"/>
    <property type="match status" value="1"/>
</dbReference>
<sequence length="466" mass="48164">MRQRPHPFIVAVMALLLSLTGWLLAPPARAAAGDGTPRDANIAFYGRWDTTDPAAVVPHFAGAYLVTGFTGTRVALRQRGAIDLYYSIDGADDVYLRNVNGTVNLTPTPLRAGNHTLRVSYRVVAGSYRGDAVFQGLVLDSGATTRAVPRPARLLEFIGDSITVGTTSSKNALTAYGWLTGEQLAAAHTQIAEGGACLVSAADGCTGMADRFLRGNTPAGSPLWDFSRYQADAVVINLGTNDVGHGVSTTTFQTVYTGLLRDIRARYPRAAILALQTFTKRYAAQTQAAVQTVTAAGDRNTFFVPTDGWLPAGGLSDNVHPNDVGHRAIAARLAPIIAARLGPGTTPSASASASASASPAPGTACSVTYARSSEWTGGAQFDVTIRNTSATPAAGWTLTWTLPAGQRITQAWNAAVTQAGTGARAAGVAWNSTIPAGGSAGFGFLADSANSGATGFALNGATCTTA</sequence>
<feature type="chain" id="PRO_5047452709" evidence="4">
    <location>
        <begin position="31"/>
        <end position="466"/>
    </location>
</feature>
<evidence type="ECO:0000256" key="4">
    <source>
        <dbReference type="SAM" id="SignalP"/>
    </source>
</evidence>
<keyword evidence="2" id="KW-0326">Glycosidase</keyword>
<dbReference type="InterPro" id="IPR018366">
    <property type="entry name" value="CBM2_CS"/>
</dbReference>
<dbReference type="EMBL" id="JASCTH010000005">
    <property type="protein sequence ID" value="MDI6098884.1"/>
    <property type="molecule type" value="Genomic_DNA"/>
</dbReference>
<evidence type="ECO:0000313" key="7">
    <source>
        <dbReference type="Proteomes" id="UP001241758"/>
    </source>
</evidence>
<dbReference type="Pfam" id="PF17996">
    <property type="entry name" value="CE2_N"/>
    <property type="match status" value="1"/>
</dbReference>
<keyword evidence="1" id="KW-0378">Hydrolase</keyword>
<dbReference type="InterPro" id="IPR036514">
    <property type="entry name" value="SGNH_hydro_sf"/>
</dbReference>
<accession>A0ABT6WGN5</accession>
<dbReference type="InterPro" id="IPR052762">
    <property type="entry name" value="PCW_deacetylase/CE"/>
</dbReference>
<dbReference type="Gene3D" id="2.60.40.290">
    <property type="match status" value="1"/>
</dbReference>
<organism evidence="6 7">
    <name type="scientific">Actinoplanes sandaracinus</name>
    <dbReference type="NCBI Taxonomy" id="3045177"/>
    <lineage>
        <taxon>Bacteria</taxon>
        <taxon>Bacillati</taxon>
        <taxon>Actinomycetota</taxon>
        <taxon>Actinomycetes</taxon>
        <taxon>Micromonosporales</taxon>
        <taxon>Micromonosporaceae</taxon>
        <taxon>Actinoplanes</taxon>
    </lineage>
</organism>
<keyword evidence="3" id="KW-0119">Carbohydrate metabolism</keyword>
<dbReference type="Proteomes" id="UP001241758">
    <property type="component" value="Unassembled WGS sequence"/>
</dbReference>
<dbReference type="SUPFAM" id="SSF49384">
    <property type="entry name" value="Carbohydrate-binding domain"/>
    <property type="match status" value="1"/>
</dbReference>
<dbReference type="Gene3D" id="2.60.120.260">
    <property type="entry name" value="Galactose-binding domain-like"/>
    <property type="match status" value="1"/>
</dbReference>
<dbReference type="InterPro" id="IPR012291">
    <property type="entry name" value="CBM2_carb-bd_dom_sf"/>
</dbReference>
<dbReference type="InterPro" id="IPR001919">
    <property type="entry name" value="CBD2"/>
</dbReference>
<dbReference type="CDD" id="cd01831">
    <property type="entry name" value="Endoglucanase_E_like"/>
    <property type="match status" value="1"/>
</dbReference>
<feature type="signal peptide" evidence="4">
    <location>
        <begin position="1"/>
        <end position="30"/>
    </location>
</feature>
<comment type="caution">
    <text evidence="6">The sequence shown here is derived from an EMBL/GenBank/DDBJ whole genome shotgun (WGS) entry which is preliminary data.</text>
</comment>
<evidence type="ECO:0000259" key="5">
    <source>
        <dbReference type="PROSITE" id="PS51173"/>
    </source>
</evidence>
<dbReference type="PROSITE" id="PS51173">
    <property type="entry name" value="CBM2"/>
    <property type="match status" value="1"/>
</dbReference>
<evidence type="ECO:0000313" key="6">
    <source>
        <dbReference type="EMBL" id="MDI6098884.1"/>
    </source>
</evidence>
<name>A0ABT6WGN5_9ACTN</name>
<evidence type="ECO:0000256" key="3">
    <source>
        <dbReference type="ARBA" id="ARBA00023326"/>
    </source>
</evidence>
<dbReference type="InterPro" id="IPR008965">
    <property type="entry name" value="CBM2/CBM3_carb-bd_dom_sf"/>
</dbReference>
<dbReference type="InterPro" id="IPR037461">
    <property type="entry name" value="CtCE2-like_dom"/>
</dbReference>
<dbReference type="PROSITE" id="PS00561">
    <property type="entry name" value="CBM2_A"/>
    <property type="match status" value="1"/>
</dbReference>